<gene>
    <name evidence="3" type="ORF">E5676_scaffold552G00390</name>
    <name evidence="2" type="ORF">E6C27_scaffold24G002620</name>
</gene>
<organism evidence="2 4">
    <name type="scientific">Cucumis melo var. makuwa</name>
    <name type="common">Oriental melon</name>
    <dbReference type="NCBI Taxonomy" id="1194695"/>
    <lineage>
        <taxon>Eukaryota</taxon>
        <taxon>Viridiplantae</taxon>
        <taxon>Streptophyta</taxon>
        <taxon>Embryophyta</taxon>
        <taxon>Tracheophyta</taxon>
        <taxon>Spermatophyta</taxon>
        <taxon>Magnoliopsida</taxon>
        <taxon>eudicotyledons</taxon>
        <taxon>Gunneridae</taxon>
        <taxon>Pentapetalae</taxon>
        <taxon>rosids</taxon>
        <taxon>fabids</taxon>
        <taxon>Cucurbitales</taxon>
        <taxon>Cucurbitaceae</taxon>
        <taxon>Benincaseae</taxon>
        <taxon>Cucumis</taxon>
    </lineage>
</organism>
<comment type="caution">
    <text evidence="2">The sequence shown here is derived from an EMBL/GenBank/DDBJ whole genome shotgun (WGS) entry which is preliminary data.</text>
</comment>
<sequence length="173" mass="19617">MSISTMSSFPSCFDETDAMFFEYTEDLDNSAEGSSSVGDDSDESNNGTSRLSATLTSRRRVQSRLLELKCYVAANGRILMSISPDAEKPILPHDVHFNQAIGVCVRKTFLVHCLKWANISREYIEVVKSNLQHQMLNTFKEFWGDCHRHFKKYSDPEEACANPPYILVGHNKD</sequence>
<dbReference type="Proteomes" id="UP000321947">
    <property type="component" value="Unassembled WGS sequence"/>
</dbReference>
<dbReference type="Proteomes" id="UP000321393">
    <property type="component" value="Unassembled WGS sequence"/>
</dbReference>
<name>A0A5A7UER0_CUCMM</name>
<dbReference type="EMBL" id="SSTE01008830">
    <property type="protein sequence ID" value="KAA0054483.1"/>
    <property type="molecule type" value="Genomic_DNA"/>
</dbReference>
<proteinExistence type="predicted"/>
<evidence type="ECO:0000313" key="3">
    <source>
        <dbReference type="EMBL" id="TYK14556.1"/>
    </source>
</evidence>
<evidence type="ECO:0000313" key="2">
    <source>
        <dbReference type="EMBL" id="KAA0054483.1"/>
    </source>
</evidence>
<accession>A0A5A7UER0</accession>
<dbReference type="AlphaFoldDB" id="A0A5A7UER0"/>
<evidence type="ECO:0000313" key="5">
    <source>
        <dbReference type="Proteomes" id="UP000321947"/>
    </source>
</evidence>
<protein>
    <submittedName>
        <fullName evidence="2">CACTA en-spm transposon protein</fullName>
    </submittedName>
</protein>
<reference evidence="4 5" key="1">
    <citation type="submission" date="2019-08" db="EMBL/GenBank/DDBJ databases">
        <title>Draft genome sequences of two oriental melons (Cucumis melo L. var makuwa).</title>
        <authorList>
            <person name="Kwon S.-Y."/>
        </authorList>
    </citation>
    <scope>NUCLEOTIDE SEQUENCE [LARGE SCALE GENOMIC DNA]</scope>
    <source>
        <strain evidence="5">cv. Chang Bougi</strain>
        <strain evidence="4">cv. SW 3</strain>
        <tissue evidence="2">Leaf</tissue>
    </source>
</reference>
<feature type="region of interest" description="Disordered" evidence="1">
    <location>
        <begin position="30"/>
        <end position="53"/>
    </location>
</feature>
<dbReference type="EMBL" id="SSTD01009281">
    <property type="protein sequence ID" value="TYK14556.1"/>
    <property type="molecule type" value="Genomic_DNA"/>
</dbReference>
<evidence type="ECO:0000256" key="1">
    <source>
        <dbReference type="SAM" id="MobiDB-lite"/>
    </source>
</evidence>
<evidence type="ECO:0000313" key="4">
    <source>
        <dbReference type="Proteomes" id="UP000321393"/>
    </source>
</evidence>